<proteinExistence type="predicted"/>
<keyword evidence="2" id="KW-1003">Cell membrane</keyword>
<evidence type="ECO:0000256" key="6">
    <source>
        <dbReference type="SAM" id="Coils"/>
    </source>
</evidence>
<accession>A0A6N2TBL0</accession>
<keyword evidence="10" id="KW-0449">Lipoprotein</keyword>
<dbReference type="InterPro" id="IPR038766">
    <property type="entry name" value="Membrane_comp_ABC_pdt"/>
</dbReference>
<feature type="domain" description="ABC3 transporter permease C-terminal" evidence="9">
    <location>
        <begin position="598"/>
        <end position="714"/>
    </location>
</feature>
<evidence type="ECO:0000256" key="5">
    <source>
        <dbReference type="ARBA" id="ARBA00023136"/>
    </source>
</evidence>
<evidence type="ECO:0000256" key="8">
    <source>
        <dbReference type="SAM" id="Phobius"/>
    </source>
</evidence>
<feature type="transmembrane region" description="Helical" evidence="8">
    <location>
        <begin position="690"/>
        <end position="713"/>
    </location>
</feature>
<keyword evidence="5 8" id="KW-0472">Membrane</keyword>
<feature type="transmembrane region" description="Helical" evidence="8">
    <location>
        <begin position="997"/>
        <end position="1017"/>
    </location>
</feature>
<evidence type="ECO:0000256" key="3">
    <source>
        <dbReference type="ARBA" id="ARBA00022692"/>
    </source>
</evidence>
<feature type="region of interest" description="Disordered" evidence="7">
    <location>
        <begin position="267"/>
        <end position="291"/>
    </location>
</feature>
<keyword evidence="6" id="KW-0175">Coiled coil</keyword>
<feature type="transmembrane region" description="Helical" evidence="8">
    <location>
        <begin position="1051"/>
        <end position="1072"/>
    </location>
</feature>
<dbReference type="RefSeq" id="WP_156342284.1">
    <property type="nucleotide sequence ID" value="NZ_CACRSY010000009.1"/>
</dbReference>
<name>A0A6N2TBL0_BLAHA</name>
<dbReference type="InterPro" id="IPR003838">
    <property type="entry name" value="ABC3_permease_C"/>
</dbReference>
<keyword evidence="3 8" id="KW-0812">Transmembrane</keyword>
<dbReference type="Pfam" id="PF02687">
    <property type="entry name" value="FtsX"/>
    <property type="match status" value="2"/>
</dbReference>
<feature type="transmembrane region" description="Helical" evidence="8">
    <location>
        <begin position="765"/>
        <end position="785"/>
    </location>
</feature>
<evidence type="ECO:0000256" key="7">
    <source>
        <dbReference type="SAM" id="MobiDB-lite"/>
    </source>
</evidence>
<comment type="subcellular location">
    <subcellularLocation>
        <location evidence="1">Cell membrane</location>
        <topology evidence="1">Multi-pass membrane protein</topology>
    </subcellularLocation>
</comment>
<evidence type="ECO:0000256" key="4">
    <source>
        <dbReference type="ARBA" id="ARBA00022989"/>
    </source>
</evidence>
<gene>
    <name evidence="10" type="ORF">BHLFYP23_02495</name>
</gene>
<evidence type="ECO:0000256" key="1">
    <source>
        <dbReference type="ARBA" id="ARBA00004651"/>
    </source>
</evidence>
<feature type="transmembrane region" description="Helical" evidence="8">
    <location>
        <begin position="21"/>
        <end position="38"/>
    </location>
</feature>
<protein>
    <submittedName>
        <fullName evidence="10">Outer membrane-specific lipoprotein transporter subunit LolE</fullName>
    </submittedName>
</protein>
<dbReference type="GO" id="GO:0005886">
    <property type="term" value="C:plasma membrane"/>
    <property type="evidence" value="ECO:0007669"/>
    <property type="project" value="UniProtKB-SubCell"/>
</dbReference>
<dbReference type="PANTHER" id="PTHR30287:SF1">
    <property type="entry name" value="INNER MEMBRANE PROTEIN"/>
    <property type="match status" value="1"/>
</dbReference>
<dbReference type="PANTHER" id="PTHR30287">
    <property type="entry name" value="MEMBRANE COMPONENT OF PREDICTED ABC SUPERFAMILY METABOLITE UPTAKE TRANSPORTER"/>
    <property type="match status" value="1"/>
</dbReference>
<dbReference type="Gene3D" id="1.10.287.1490">
    <property type="match status" value="1"/>
</dbReference>
<evidence type="ECO:0000259" key="9">
    <source>
        <dbReference type="Pfam" id="PF02687"/>
    </source>
</evidence>
<organism evidence="10">
    <name type="scientific">Blautia hansenii</name>
    <name type="common">Ruminococcus hansenii</name>
    <dbReference type="NCBI Taxonomy" id="1322"/>
    <lineage>
        <taxon>Bacteria</taxon>
        <taxon>Bacillati</taxon>
        <taxon>Bacillota</taxon>
        <taxon>Clostridia</taxon>
        <taxon>Lachnospirales</taxon>
        <taxon>Lachnospiraceae</taxon>
        <taxon>Blautia</taxon>
    </lineage>
</organism>
<keyword evidence="4 8" id="KW-1133">Transmembrane helix</keyword>
<feature type="compositionally biased region" description="Basic and acidic residues" evidence="7">
    <location>
        <begin position="270"/>
        <end position="291"/>
    </location>
</feature>
<feature type="domain" description="ABC3 transporter permease C-terminal" evidence="9">
    <location>
        <begin position="1002"/>
        <end position="1113"/>
    </location>
</feature>
<reference evidence="10" key="1">
    <citation type="submission" date="2019-11" db="EMBL/GenBank/DDBJ databases">
        <authorList>
            <person name="Feng L."/>
        </authorList>
    </citation>
    <scope>NUCLEOTIDE SEQUENCE</scope>
    <source>
        <strain evidence="10">BhanseniiLFYP23</strain>
    </source>
</reference>
<feature type="transmembrane region" description="Helical" evidence="8">
    <location>
        <begin position="646"/>
        <end position="670"/>
    </location>
</feature>
<evidence type="ECO:0000256" key="2">
    <source>
        <dbReference type="ARBA" id="ARBA00022475"/>
    </source>
</evidence>
<dbReference type="EMBL" id="CACRSY010000009">
    <property type="protein sequence ID" value="VYT02199.1"/>
    <property type="molecule type" value="Genomic_DNA"/>
</dbReference>
<feature type="coiled-coil region" evidence="6">
    <location>
        <begin position="436"/>
        <end position="569"/>
    </location>
</feature>
<feature type="transmembrane region" description="Helical" evidence="8">
    <location>
        <begin position="598"/>
        <end position="615"/>
    </location>
</feature>
<evidence type="ECO:0000313" key="10">
    <source>
        <dbReference type="EMBL" id="VYT02199.1"/>
    </source>
</evidence>
<sequence>MKKRAIRKDFYVEIRKSLGRFLSIFFIVAMGVAFFSGIRAGEPDMRFSGDAYFDRNNVMDLRVIGTLGLTEKDVEALKKTEGVEAAEPGYSADMLLNVEGNYKVLHVASVLKDMNKYTVEEGRMPEKSGECFMDGDFLKAHGFQIGDKITLSSGTKDAVTDTLKTDTFEIVGSGSSSMYFTYARGSSTVGNGEVSGFIGVLPEDFGLEAYTECYVSVKDAKALTAFTSQYDVKVEKVQENIEEIADEQGKRRADEIREEAEAELADAQAELDKGKKEAEEKLTDAKKQIDDGEKQLQEGKEQLKKANDELQSGKNKLYASQKEVDAAKKEISDGWSQYNTAQKEFDAQEAAFKEQYDTGMAEIAKGEEELAKAWDDFNSQKAEYDSGVTALAQAKELLAKLLASLESGMLPPEQIPQIQAQADALKAEIAEKEPVLQAAGAQIAAAQAILEQKQQEADVQFAEAKKQLEQGQAAIEAGRQQLEASRKKLVEGEEQAKKGQKQIDAGWSKIHDGEKQKTESETLVAENEEKLAKAKEEYEQGKAEAEQEIHDGEEKIKDVQLEINKIENAQWYVQDRSALPEYTGFGDNADRIRAIAKVFPILFFIVAALISLTTMTRMVEEQRTQIGTLKALGYGKLSIAGKYLNYALLATIGGSIFGVLFGEKIFPYIIVNAYKIMYTHVPDVVIPYNWEYGIMAAGAAILCTGLATFFACYKELASQPAVLMRPPAPKQGKRVFLERIPFIWRHLSFIWKSTIRNLIRYKKRFFMTVFGIGGCMALMIVGFGLRDSIFAIGKLQYGELQLYDGMVILNTDAEEEDRKEPAKYLSSEKEVSDIMEGYSKRVTISKGKEEQEVYLSVPSDLEKNKEFQVFRNRITKKEFELEKNSVILTEKAAQLLDVEKGDKIVLEDKDEKQVELQVTDICENYMEHYLYISPETYREIYGEDMEPNTVYFKMKNFNEKGVKEIGENILDKRGALNVTYTYNIQGQLDDMLESLDIVIVALIISAGLLAFVVLYNLNNINITERKRELATIKVLGFYDKEVSAYVLRENILLTIIGVVVGIALGSILHRFVIVTVEIDSVMFTRIIENISFVLSAALTCMFSFLVNAVMYFKLKKIDMVESLKSVE</sequence>
<feature type="transmembrane region" description="Helical" evidence="8">
    <location>
        <begin position="1092"/>
        <end position="1112"/>
    </location>
</feature>
<dbReference type="AlphaFoldDB" id="A0A6N2TBL0"/>